<sequence length="561" mass="63160">MRLVILCMAFRAIMCDTYSEELRIRKLGSGNLLTEFRLDISSDGMELGPQYHLFPRILAEIISGHSVAELSLHLTQGRWYSSRWGLPPQPSGSTGAEVHAWIHGNDTVVDEKWRTLINALNGVFCTALTSVVPELTTSPKFAFRPLGPDAGREMHLRYSALGRETVCTENLTPWKKLLPCKQNGLVTLFNPIKLYENVYHSIGFQLHPYCEGSVCKWHLQLMMYSVIDISLKNKGSHWNLFDIFGRKIVGVCNAASSSKIVIEVDDKSLRLEPAPTEVVNKVEGTYAIYDLRNKPTEESFTVSASYDKPSPSNIVLHSPVSVSTLVGSTDQMSGVLASVIKNEGKAQRMVYTHLIPWFLHIYYHTISLTCKDAASKEYKVPHILNRHFLPAIARQRPALVEIEFDMPANAECRVQIKFEKAFLRIREYPPDANHGMYVPGAIITLPHKKDKADNANTSKYVTIHGNVVLIALPVPDFSMPFNVICFVMTTVSLCFGPIHSFSTKILIPVNSVLPGSSLPRKVFRFFLLILLALASYAQYKEMSLHEIRRSIEQFFEKMNSV</sequence>
<comment type="caution">
    <text evidence="2">The sequence shown here is derived from an EMBL/GenBank/DDBJ whole genome shotgun (WGS) entry which is preliminary data.</text>
</comment>
<dbReference type="InterPro" id="IPR007245">
    <property type="entry name" value="PIG-T"/>
</dbReference>
<accession>A0AA36GUX6</accession>
<name>A0AA36GUX6_CYLNA</name>
<keyword evidence="3" id="KW-1185">Reference proteome</keyword>
<keyword evidence="1" id="KW-0472">Membrane</keyword>
<feature type="transmembrane region" description="Helical" evidence="1">
    <location>
        <begin position="522"/>
        <end position="539"/>
    </location>
</feature>
<dbReference type="EMBL" id="CATQJL010000223">
    <property type="protein sequence ID" value="CAJ0598753.1"/>
    <property type="molecule type" value="Genomic_DNA"/>
</dbReference>
<organism evidence="2 3">
    <name type="scientific">Cylicocyclus nassatus</name>
    <name type="common">Nematode worm</name>
    <dbReference type="NCBI Taxonomy" id="53992"/>
    <lineage>
        <taxon>Eukaryota</taxon>
        <taxon>Metazoa</taxon>
        <taxon>Ecdysozoa</taxon>
        <taxon>Nematoda</taxon>
        <taxon>Chromadorea</taxon>
        <taxon>Rhabditida</taxon>
        <taxon>Rhabditina</taxon>
        <taxon>Rhabditomorpha</taxon>
        <taxon>Strongyloidea</taxon>
        <taxon>Strongylidae</taxon>
        <taxon>Cylicocyclus</taxon>
    </lineage>
</organism>
<dbReference type="PANTHER" id="PTHR12959">
    <property type="entry name" value="GPI TRANSAMIDASE COMPONENT PIG-T-RELATED"/>
    <property type="match status" value="1"/>
</dbReference>
<evidence type="ECO:0000313" key="3">
    <source>
        <dbReference type="Proteomes" id="UP001176961"/>
    </source>
</evidence>
<keyword evidence="1" id="KW-1133">Transmembrane helix</keyword>
<dbReference type="Proteomes" id="UP001176961">
    <property type="component" value="Unassembled WGS sequence"/>
</dbReference>
<dbReference type="Pfam" id="PF04113">
    <property type="entry name" value="Gpi16"/>
    <property type="match status" value="2"/>
</dbReference>
<evidence type="ECO:0000256" key="1">
    <source>
        <dbReference type="SAM" id="Phobius"/>
    </source>
</evidence>
<dbReference type="AlphaFoldDB" id="A0AA36GUX6"/>
<gene>
    <name evidence="2" type="ORF">CYNAS_LOCUS10736</name>
</gene>
<reference evidence="2" key="1">
    <citation type="submission" date="2023-07" db="EMBL/GenBank/DDBJ databases">
        <authorList>
            <consortium name="CYATHOMIX"/>
        </authorList>
    </citation>
    <scope>NUCLEOTIDE SEQUENCE</scope>
    <source>
        <strain evidence="2">N/A</strain>
    </source>
</reference>
<keyword evidence="1" id="KW-0812">Transmembrane</keyword>
<dbReference type="GO" id="GO:0016255">
    <property type="term" value="P:attachment of GPI anchor to protein"/>
    <property type="evidence" value="ECO:0007669"/>
    <property type="project" value="InterPro"/>
</dbReference>
<evidence type="ECO:0000313" key="2">
    <source>
        <dbReference type="EMBL" id="CAJ0598753.1"/>
    </source>
</evidence>
<evidence type="ECO:0008006" key="4">
    <source>
        <dbReference type="Google" id="ProtNLM"/>
    </source>
</evidence>
<dbReference type="GO" id="GO:0042765">
    <property type="term" value="C:GPI-anchor transamidase complex"/>
    <property type="evidence" value="ECO:0007669"/>
    <property type="project" value="InterPro"/>
</dbReference>
<protein>
    <recommendedName>
        <fullName evidence="4">GPI transamidase component PIG-T</fullName>
    </recommendedName>
</protein>
<feature type="transmembrane region" description="Helical" evidence="1">
    <location>
        <begin position="479"/>
        <end position="501"/>
    </location>
</feature>
<dbReference type="PANTHER" id="PTHR12959:SF11">
    <property type="entry name" value="GPI TRANSAMIDASE COMPONENT PIG-T"/>
    <property type="match status" value="1"/>
</dbReference>
<proteinExistence type="predicted"/>